<reference evidence="1" key="1">
    <citation type="submission" date="2019-11" db="EMBL/GenBank/DDBJ databases">
        <title>Nori genome reveals adaptations in red seaweeds to the harsh intertidal environment.</title>
        <authorList>
            <person name="Wang D."/>
            <person name="Mao Y."/>
        </authorList>
    </citation>
    <scope>NUCLEOTIDE SEQUENCE</scope>
    <source>
        <tissue evidence="1">Gametophyte</tissue>
    </source>
</reference>
<name>A0ACC3BT98_PYRYE</name>
<proteinExistence type="predicted"/>
<sequence length="438" mass="44717">MAAFLVPLLPRCSPAAVGRGHVGHPAARQRPAAAAVAAAAGRRWTATAPLLPTPPPPPPSSPAAAATEPSKAAGLPPPLSSRDIPPWAGTTLLSRAVTALIGIPPVHALMAVLAKAVLVRTAERCGIPWVATRNTILDTFGARGGGGADADAAAAAAAVAAAVLAAVTDPAVEYPDYYLRPFHAYANGNLCWKAAAEAEPATLAVSVRTFPGERLIPAAAFDRIRADAYEAVVRALDGPGGVGVARVDLVVDVGCGVGLGTLALRSHLLDHRAAAAADASPPSLPPHPDLRVVGVDLSPYMLAVATARAAAPAVTYRHGRAEALPVQPGTAGLVALQFLIHELPAAAIAASFAGAYDALAPGGVMAVLDNDPASPTLRRMPPTLFSLMKSTEPHSDEYYPLDVEAAARRAGFERVMTLATDRRHRTVTAVKPGLGASV</sequence>
<dbReference type="EMBL" id="CM020618">
    <property type="protein sequence ID" value="KAK1860960.1"/>
    <property type="molecule type" value="Genomic_DNA"/>
</dbReference>
<organism evidence="1 2">
    <name type="scientific">Pyropia yezoensis</name>
    <name type="common">Susabi-nori</name>
    <name type="synonym">Porphyra yezoensis</name>
    <dbReference type="NCBI Taxonomy" id="2788"/>
    <lineage>
        <taxon>Eukaryota</taxon>
        <taxon>Rhodophyta</taxon>
        <taxon>Bangiophyceae</taxon>
        <taxon>Bangiales</taxon>
        <taxon>Bangiaceae</taxon>
        <taxon>Pyropia</taxon>
    </lineage>
</organism>
<comment type="caution">
    <text evidence="1">The sequence shown here is derived from an EMBL/GenBank/DDBJ whole genome shotgun (WGS) entry which is preliminary data.</text>
</comment>
<evidence type="ECO:0000313" key="1">
    <source>
        <dbReference type="EMBL" id="KAK1860960.1"/>
    </source>
</evidence>
<evidence type="ECO:0000313" key="2">
    <source>
        <dbReference type="Proteomes" id="UP000798662"/>
    </source>
</evidence>
<gene>
    <name evidence="1" type="ORF">I4F81_003546</name>
</gene>
<keyword evidence="2" id="KW-1185">Reference proteome</keyword>
<dbReference type="Proteomes" id="UP000798662">
    <property type="component" value="Chromosome 1"/>
</dbReference>
<protein>
    <submittedName>
        <fullName evidence="1">Uncharacterized protein</fullName>
    </submittedName>
</protein>
<accession>A0ACC3BT98</accession>